<proteinExistence type="predicted"/>
<reference evidence="2" key="1">
    <citation type="submission" date="2023-10" db="EMBL/GenBank/DDBJ databases">
        <authorList>
            <person name="Chen Y."/>
            <person name="Shah S."/>
            <person name="Dougan E. K."/>
            <person name="Thang M."/>
            <person name="Chan C."/>
        </authorList>
    </citation>
    <scope>NUCLEOTIDE SEQUENCE [LARGE SCALE GENOMIC DNA]</scope>
</reference>
<dbReference type="EMBL" id="CAUYUJ010004912">
    <property type="protein sequence ID" value="CAK0811535.1"/>
    <property type="molecule type" value="Genomic_DNA"/>
</dbReference>
<sequence length="184" mass="20327">MAGHRGTLLKSARGSTVPYQKNIKMHPASQTGSMPELLVWPCAPPRRGTARVEEKKASHNGCHKRDEEEEEEEEEETRSGRRRRAQRAGRRGPPRPRGSRRPVCGLDSWPKTRLRQGQNRTGTDPEPLWDPAAGAAAVPERSDSVPQRYGTISILVLAPSAIRGSRSVARLSAARDSWPLVRGS</sequence>
<evidence type="ECO:0000313" key="2">
    <source>
        <dbReference type="EMBL" id="CAK0811535.1"/>
    </source>
</evidence>
<keyword evidence="3" id="KW-1185">Reference proteome</keyword>
<comment type="caution">
    <text evidence="2">The sequence shown here is derived from an EMBL/GenBank/DDBJ whole genome shotgun (WGS) entry which is preliminary data.</text>
</comment>
<feature type="compositionally biased region" description="Basic residues" evidence="1">
    <location>
        <begin position="80"/>
        <end position="100"/>
    </location>
</feature>
<protein>
    <submittedName>
        <fullName evidence="2">Uncharacterized protein</fullName>
    </submittedName>
</protein>
<evidence type="ECO:0000256" key="1">
    <source>
        <dbReference type="SAM" id="MobiDB-lite"/>
    </source>
</evidence>
<dbReference type="Proteomes" id="UP001189429">
    <property type="component" value="Unassembled WGS sequence"/>
</dbReference>
<feature type="compositionally biased region" description="Acidic residues" evidence="1">
    <location>
        <begin position="67"/>
        <end position="76"/>
    </location>
</feature>
<evidence type="ECO:0000313" key="3">
    <source>
        <dbReference type="Proteomes" id="UP001189429"/>
    </source>
</evidence>
<gene>
    <name evidence="2" type="ORF">PCOR1329_LOCUS16100</name>
</gene>
<feature type="region of interest" description="Disordered" evidence="1">
    <location>
        <begin position="1"/>
        <end position="130"/>
    </location>
</feature>
<accession>A0ABN9R250</accession>
<organism evidence="2 3">
    <name type="scientific">Prorocentrum cordatum</name>
    <dbReference type="NCBI Taxonomy" id="2364126"/>
    <lineage>
        <taxon>Eukaryota</taxon>
        <taxon>Sar</taxon>
        <taxon>Alveolata</taxon>
        <taxon>Dinophyceae</taxon>
        <taxon>Prorocentrales</taxon>
        <taxon>Prorocentraceae</taxon>
        <taxon>Prorocentrum</taxon>
    </lineage>
</organism>
<name>A0ABN9R250_9DINO</name>